<feature type="region of interest" description="Disordered" evidence="2">
    <location>
        <begin position="211"/>
        <end position="234"/>
    </location>
</feature>
<proteinExistence type="predicted"/>
<accession>A0A0D8XSF2</accession>
<dbReference type="EMBL" id="KN716301">
    <property type="protein sequence ID" value="KJH47583.1"/>
    <property type="molecule type" value="Genomic_DNA"/>
</dbReference>
<dbReference type="Proteomes" id="UP000053766">
    <property type="component" value="Unassembled WGS sequence"/>
</dbReference>
<reference evidence="3 4" key="1">
    <citation type="submission" date="2013-11" db="EMBL/GenBank/DDBJ databases">
        <title>Draft genome of the bovine lungworm Dictyocaulus viviparus.</title>
        <authorList>
            <person name="Mitreva M."/>
        </authorList>
    </citation>
    <scope>NUCLEOTIDE SEQUENCE [LARGE SCALE GENOMIC DNA]</scope>
    <source>
        <strain evidence="3 4">HannoverDv2000</strain>
    </source>
</reference>
<evidence type="ECO:0000313" key="4">
    <source>
        <dbReference type="Proteomes" id="UP000053766"/>
    </source>
</evidence>
<protein>
    <submittedName>
        <fullName evidence="3">Uncharacterized protein</fullName>
    </submittedName>
</protein>
<dbReference type="AlphaFoldDB" id="A0A0D8XSF2"/>
<dbReference type="STRING" id="29172.A0A0D8XSF2"/>
<evidence type="ECO:0000256" key="1">
    <source>
        <dbReference type="SAM" id="Coils"/>
    </source>
</evidence>
<name>A0A0D8XSF2_DICVI</name>
<reference evidence="4" key="2">
    <citation type="journal article" date="2016" name="Sci. Rep.">
        <title>Dictyocaulus viviparus genome, variome and transcriptome elucidate lungworm biology and support future intervention.</title>
        <authorList>
            <person name="McNulty S.N."/>
            <person name="Strube C."/>
            <person name="Rosa B.A."/>
            <person name="Martin J.C."/>
            <person name="Tyagi R."/>
            <person name="Choi Y.J."/>
            <person name="Wang Q."/>
            <person name="Hallsworth Pepin K."/>
            <person name="Zhang X."/>
            <person name="Ozersky P."/>
            <person name="Wilson R.K."/>
            <person name="Sternberg P.W."/>
            <person name="Gasser R.B."/>
            <person name="Mitreva M."/>
        </authorList>
    </citation>
    <scope>NUCLEOTIDE SEQUENCE [LARGE SCALE GENOMIC DNA]</scope>
    <source>
        <strain evidence="4">HannoverDv2000</strain>
    </source>
</reference>
<keyword evidence="4" id="KW-1185">Reference proteome</keyword>
<evidence type="ECO:0000256" key="2">
    <source>
        <dbReference type="SAM" id="MobiDB-lite"/>
    </source>
</evidence>
<feature type="compositionally biased region" description="Polar residues" evidence="2">
    <location>
        <begin position="215"/>
        <end position="234"/>
    </location>
</feature>
<gene>
    <name evidence="3" type="ORF">DICVIV_06335</name>
</gene>
<keyword evidence="1" id="KW-0175">Coiled coil</keyword>
<sequence>MNLGIATMDTNVSIYTDPLSDKEQEINNQALLLIRLTENEALLEASCRETEFLQKEVSRKQKQLNDQIILIKPLTSEEIQERKRAAQMLDVDRIHQQIMFKDERIVELNNVILDKERQILDLQELCREQGEVASVTSQAARIVQRQWELLEEKNREKREIGTETDATLLCQVRSSQREVEIRGRSDSPGRAIAGRELDSSLRKKNRKRVTFDLLSDSQQQPTRVPSNENSTSSDFASDLLFENERLRKELHEATTNVKQLQSRLNENDADMTRVVQEGKVQSLKARVVAQARIKELENRMAELNEQHTEQVERLNTEIESLRSIREWEVEQNAQLRDQLNEAKTKNHKLTEELDASEKANREWELKVAHGEEFLNQLIEDLVEAEDVINYMERQKHSILNDVDKLKDAIIAQDQLIEILEADIVIYEEHIGILRESLGASKIDHRSIIRSKAFETKLKALEKEKEQIDRRCNGKI</sequence>
<feature type="coiled-coil region" evidence="1">
    <location>
        <begin position="236"/>
        <end position="394"/>
    </location>
</feature>
<organism evidence="3 4">
    <name type="scientific">Dictyocaulus viviparus</name>
    <name type="common">Bovine lungworm</name>
    <dbReference type="NCBI Taxonomy" id="29172"/>
    <lineage>
        <taxon>Eukaryota</taxon>
        <taxon>Metazoa</taxon>
        <taxon>Ecdysozoa</taxon>
        <taxon>Nematoda</taxon>
        <taxon>Chromadorea</taxon>
        <taxon>Rhabditida</taxon>
        <taxon>Rhabditina</taxon>
        <taxon>Rhabditomorpha</taxon>
        <taxon>Strongyloidea</taxon>
        <taxon>Metastrongylidae</taxon>
        <taxon>Dictyocaulus</taxon>
    </lineage>
</organism>
<evidence type="ECO:0000313" key="3">
    <source>
        <dbReference type="EMBL" id="KJH47583.1"/>
    </source>
</evidence>
<dbReference type="OrthoDB" id="2441647at2759"/>